<evidence type="ECO:0000313" key="1">
    <source>
        <dbReference type="EMBL" id="KAG9341292.1"/>
    </source>
</evidence>
<organism evidence="1 2">
    <name type="scientific">Albula glossodonta</name>
    <name type="common">roundjaw bonefish</name>
    <dbReference type="NCBI Taxonomy" id="121402"/>
    <lineage>
        <taxon>Eukaryota</taxon>
        <taxon>Metazoa</taxon>
        <taxon>Chordata</taxon>
        <taxon>Craniata</taxon>
        <taxon>Vertebrata</taxon>
        <taxon>Euteleostomi</taxon>
        <taxon>Actinopterygii</taxon>
        <taxon>Neopterygii</taxon>
        <taxon>Teleostei</taxon>
        <taxon>Albuliformes</taxon>
        <taxon>Albulidae</taxon>
        <taxon>Albula</taxon>
    </lineage>
</organism>
<evidence type="ECO:0000313" key="2">
    <source>
        <dbReference type="Proteomes" id="UP000824540"/>
    </source>
</evidence>
<reference evidence="1" key="1">
    <citation type="thesis" date="2021" institute="BYU ScholarsArchive" country="Provo, UT, USA">
        <title>Applications of and Algorithms for Genome Assembly and Genomic Analyses with an Emphasis on Marine Teleosts.</title>
        <authorList>
            <person name="Pickett B.D."/>
        </authorList>
    </citation>
    <scope>NUCLEOTIDE SEQUENCE</scope>
    <source>
        <strain evidence="1">HI-2016</strain>
    </source>
</reference>
<comment type="caution">
    <text evidence="1">The sequence shown here is derived from an EMBL/GenBank/DDBJ whole genome shotgun (WGS) entry which is preliminary data.</text>
</comment>
<keyword evidence="2" id="KW-1185">Reference proteome</keyword>
<dbReference type="Proteomes" id="UP000824540">
    <property type="component" value="Unassembled WGS sequence"/>
</dbReference>
<accession>A0A8T2NUM1</accession>
<protein>
    <submittedName>
        <fullName evidence="1">Uncharacterized protein</fullName>
    </submittedName>
</protein>
<dbReference type="EMBL" id="JAFBMS010000036">
    <property type="protein sequence ID" value="KAG9341292.1"/>
    <property type="molecule type" value="Genomic_DNA"/>
</dbReference>
<name>A0A8T2NUM1_9TELE</name>
<feature type="non-terminal residue" evidence="1">
    <location>
        <position position="1"/>
    </location>
</feature>
<proteinExistence type="predicted"/>
<sequence length="67" mass="7661">MSGFIQMLKKRKEFITINQKWKPVEELELVKSLTKGLTTPSISGAFWIERTSLTPSIQPQKSMAHTL</sequence>
<dbReference type="AlphaFoldDB" id="A0A8T2NUM1"/>
<dbReference type="OrthoDB" id="5511684at2759"/>
<gene>
    <name evidence="1" type="ORF">JZ751_019394</name>
</gene>